<gene>
    <name evidence="1" type="ORF">SDC9_197919</name>
</gene>
<organism evidence="1">
    <name type="scientific">bioreactor metagenome</name>
    <dbReference type="NCBI Taxonomy" id="1076179"/>
    <lineage>
        <taxon>unclassified sequences</taxon>
        <taxon>metagenomes</taxon>
        <taxon>ecological metagenomes</taxon>
    </lineage>
</organism>
<dbReference type="AlphaFoldDB" id="A0A645ISW2"/>
<dbReference type="EMBL" id="VSSQ01114326">
    <property type="protein sequence ID" value="MPN50293.1"/>
    <property type="molecule type" value="Genomic_DNA"/>
</dbReference>
<evidence type="ECO:0000313" key="1">
    <source>
        <dbReference type="EMBL" id="MPN50293.1"/>
    </source>
</evidence>
<sequence length="68" mass="7884">MFSFSIPIIKESSFSSIGNKLYFLASFSGTNMDKSTSDVVILITSITINIYYDYQHLSSYLYRYKLLF</sequence>
<comment type="caution">
    <text evidence="1">The sequence shown here is derived from an EMBL/GenBank/DDBJ whole genome shotgun (WGS) entry which is preliminary data.</text>
</comment>
<reference evidence="1" key="1">
    <citation type="submission" date="2019-08" db="EMBL/GenBank/DDBJ databases">
        <authorList>
            <person name="Kucharzyk K."/>
            <person name="Murdoch R.W."/>
            <person name="Higgins S."/>
            <person name="Loffler F."/>
        </authorList>
    </citation>
    <scope>NUCLEOTIDE SEQUENCE</scope>
</reference>
<protein>
    <submittedName>
        <fullName evidence="1">Uncharacterized protein</fullName>
    </submittedName>
</protein>
<proteinExistence type="predicted"/>
<accession>A0A645ISW2</accession>
<name>A0A645ISW2_9ZZZZ</name>